<sequence>MSKQSKNLSRVDEETQLVDLWRLRWQKLVPITTLTVDTNINIIRQGDPDEQRWLTKGGAHGSITICLSVECSLSKHHSTRDSSALALSFAAQAEFVVAN</sequence>
<evidence type="ECO:0000313" key="2">
    <source>
        <dbReference type="Proteomes" id="UP000243015"/>
    </source>
</evidence>
<gene>
    <name evidence="1" type="ORF">A7C99_0180</name>
</gene>
<organism evidence="1 2">
    <name type="scientific">Trichophyton rubrum</name>
    <name type="common">Athlete's foot fungus</name>
    <name type="synonym">Epidermophyton rubrum</name>
    <dbReference type="NCBI Taxonomy" id="5551"/>
    <lineage>
        <taxon>Eukaryota</taxon>
        <taxon>Fungi</taxon>
        <taxon>Dikarya</taxon>
        <taxon>Ascomycota</taxon>
        <taxon>Pezizomycotina</taxon>
        <taxon>Eurotiomycetes</taxon>
        <taxon>Eurotiomycetidae</taxon>
        <taxon>Onygenales</taxon>
        <taxon>Arthrodermataceae</taxon>
        <taxon>Trichophyton</taxon>
    </lineage>
</organism>
<dbReference type="Proteomes" id="UP000243015">
    <property type="component" value="Unassembled WGS sequence"/>
</dbReference>
<accession>A0A178F7Z7</accession>
<reference evidence="1 2" key="1">
    <citation type="submission" date="2016-05" db="EMBL/GenBank/DDBJ databases">
        <title>Genome sequencing of Trichophyton rubrum CMCC(F)T1i isolated from hair.</title>
        <authorList>
            <person name="Zhan P."/>
            <person name="Tao Y."/>
            <person name="Liu W."/>
        </authorList>
    </citation>
    <scope>NUCLEOTIDE SEQUENCE [LARGE SCALE GENOMIC DNA]</scope>
    <source>
        <strain evidence="2">CMCC(F)T1i</strain>
    </source>
</reference>
<name>A0A178F7Z7_TRIRU</name>
<protein>
    <submittedName>
        <fullName evidence="1">Uncharacterized protein</fullName>
    </submittedName>
</protein>
<comment type="caution">
    <text evidence="1">The sequence shown here is derived from an EMBL/GenBank/DDBJ whole genome shotgun (WGS) entry which is preliminary data.</text>
</comment>
<dbReference type="AlphaFoldDB" id="A0A178F7Z7"/>
<dbReference type="EMBL" id="LHPM01000005">
    <property type="protein sequence ID" value="OAL68590.1"/>
    <property type="molecule type" value="Genomic_DNA"/>
</dbReference>
<proteinExistence type="predicted"/>
<evidence type="ECO:0000313" key="1">
    <source>
        <dbReference type="EMBL" id="OAL68590.1"/>
    </source>
</evidence>